<dbReference type="InterPro" id="IPR027417">
    <property type="entry name" value="P-loop_NTPase"/>
</dbReference>
<dbReference type="InterPro" id="IPR017731">
    <property type="entry name" value="TssM1-like"/>
</dbReference>
<evidence type="ECO:0000313" key="6">
    <source>
        <dbReference type="Proteomes" id="UP001597400"/>
    </source>
</evidence>
<dbReference type="NCBIfam" id="TIGR03348">
    <property type="entry name" value="VI_IcmF"/>
    <property type="match status" value="1"/>
</dbReference>
<dbReference type="InterPro" id="IPR010623">
    <property type="entry name" value="IcmF_C"/>
</dbReference>
<keyword evidence="6" id="KW-1185">Reference proteome</keyword>
<comment type="caution">
    <text evidence="5">The sequence shown here is derived from an EMBL/GenBank/DDBJ whole genome shotgun (WGS) entry which is preliminary data.</text>
</comment>
<dbReference type="Pfam" id="PF06761">
    <property type="entry name" value="IcmF-related"/>
    <property type="match status" value="1"/>
</dbReference>
<feature type="domain" description="IcmF-related" evidence="3">
    <location>
        <begin position="485"/>
        <end position="791"/>
    </location>
</feature>
<dbReference type="Proteomes" id="UP001597400">
    <property type="component" value="Unassembled WGS sequence"/>
</dbReference>
<dbReference type="Pfam" id="PF14331">
    <property type="entry name" value="IcmF-related_N"/>
    <property type="match status" value="1"/>
</dbReference>
<gene>
    <name evidence="5" type="primary">tssM</name>
    <name evidence="5" type="ORF">ACFSGX_12045</name>
</gene>
<dbReference type="InterPro" id="IPR009612">
    <property type="entry name" value="IcmF-rel"/>
</dbReference>
<keyword evidence="1" id="KW-0812">Transmembrane</keyword>
<protein>
    <submittedName>
        <fullName evidence="5">Type VI secretion system membrane subunit TssM</fullName>
    </submittedName>
</protein>
<dbReference type="Pfam" id="PF06744">
    <property type="entry name" value="IcmF_C"/>
    <property type="match status" value="1"/>
</dbReference>
<evidence type="ECO:0000313" key="5">
    <source>
        <dbReference type="EMBL" id="MFD1951496.1"/>
    </source>
</evidence>
<evidence type="ECO:0000259" key="3">
    <source>
        <dbReference type="Pfam" id="PF06761"/>
    </source>
</evidence>
<accession>A0ABW4U192</accession>
<feature type="transmembrane region" description="Helical" evidence="1">
    <location>
        <begin position="7"/>
        <end position="31"/>
    </location>
</feature>
<evidence type="ECO:0000259" key="2">
    <source>
        <dbReference type="Pfam" id="PF06744"/>
    </source>
</evidence>
<keyword evidence="1" id="KW-1133">Transmembrane helix</keyword>
<evidence type="ECO:0000256" key="1">
    <source>
        <dbReference type="SAM" id="Phobius"/>
    </source>
</evidence>
<dbReference type="RefSeq" id="WP_380930219.1">
    <property type="nucleotide sequence ID" value="NZ_JBHUGS010000003.1"/>
</dbReference>
<dbReference type="PANTHER" id="PTHR36153:SF1">
    <property type="entry name" value="TYPE VI SECRETION SYSTEM COMPONENT TSSM1"/>
    <property type="match status" value="1"/>
</dbReference>
<name>A0ABW4U192_9SPHN</name>
<feature type="transmembrane region" description="Helical" evidence="1">
    <location>
        <begin position="37"/>
        <end position="60"/>
    </location>
</feature>
<evidence type="ECO:0000259" key="4">
    <source>
        <dbReference type="Pfam" id="PF14331"/>
    </source>
</evidence>
<sequence length="1128" mass="121996">MKKLMQGWWALAAPAAIILMLLGTLGLPTLFPALRATWFRMLLIALVALGLVGAACWRWWSGRRASDRLVAGLTEQSAADAETVLLEERMRDAVAQLKSQAGAGRDYLYKRPWYVIIGPPGAGKTTALANSGMRFPLSDGAVRGVGGTRDLDFWFADEAVLVDTAGRYTSQDSDGVADAAGWDRVLRLLRRARPLEPINGVIVALGVDELMNADRARLDIHINAIRRRLAELVRVLQVSVPVYLLLPKADLLAGFTEYFADLNAEGRRAVLGATLDPNESSAAPAVVIAFDDVVDVLWTRSAKRLEEEPGQHERGMILGFPAQFASLRQRLFYLVDGAFRGDDGTMPMLRGFYFASGTQKGTPFDRMLGTLASVYDAPHPPARSGQGRAYFLNRMLTEVMIPEGGKVRPMALVRRRRRYATIGVLTAVAMASVAMAGLWINAFADNTSLQAALDVGAREVSEEARRAGIDLAEVRATDPDLEQALHVLNRLRNLPYGFAHQASGKPPWSMRLGLFQSGHASTARLAYLEALQRILLPRLLLEAEGAMREQQDPGQLYAPLKAYLMLGGVGPLDRNAVRAWALDDWRMRSLGGADRADARAQLADHLDAMLADPDLGRVWANRRAPLDGDLIASTRASLQSLSLADHVYAVLRQRASAMGQPDWRADLVLTSGDRRAFRNGDAVLAATIPWFFTQSGYTRGYRAGVRDVRAELDRDLWVLGPDAANRSIQDQLPQIRNVIATRYARDYIAAWDALLALPRPADYFQDPAALGAITRTPSPLKVLLLDAGRNTALSSDDGSPAPGHVDAGREIQEHFRPISDFVGRDAGTDAPVDALVKAVRQAAVANAAARVPGSASSGGAVQGQLATALGELSTAGVVAPPQLKAFVDQATRSGAGAAARSGRASLGQEYSVNVLPACVQSSEGRYPFASNAAADVSSVDLQRVFGVNGQLDIFTRDRLRPLLDTGRQAWRWNAEDPVASGFSASSARQLQKAAAIRDLVAGGLALNVGVDTLGPDVTAVELSAGGTSYRFDDANRMPRPLLWNLAVLPSAHIAIFAGTRELQRLEARGPFALFRLLDKARIENAGPSRIVVRFGNGASSADLTFDLPSESNPFRRSGPFSFRCPKRL</sequence>
<feature type="transmembrane region" description="Helical" evidence="1">
    <location>
        <begin position="419"/>
        <end position="440"/>
    </location>
</feature>
<proteinExistence type="predicted"/>
<feature type="domain" description="Type VI secretion system IcmF C-terminal" evidence="2">
    <location>
        <begin position="1011"/>
        <end position="1106"/>
    </location>
</feature>
<dbReference type="InterPro" id="IPR025743">
    <property type="entry name" value="TssM1_N"/>
</dbReference>
<organism evidence="5 6">
    <name type="scientific">Sphingomonas arantia</name>
    <dbReference type="NCBI Taxonomy" id="1460676"/>
    <lineage>
        <taxon>Bacteria</taxon>
        <taxon>Pseudomonadati</taxon>
        <taxon>Pseudomonadota</taxon>
        <taxon>Alphaproteobacteria</taxon>
        <taxon>Sphingomonadales</taxon>
        <taxon>Sphingomonadaceae</taxon>
        <taxon>Sphingomonas</taxon>
    </lineage>
</organism>
<keyword evidence="1" id="KW-0472">Membrane</keyword>
<dbReference type="PANTHER" id="PTHR36153">
    <property type="entry name" value="INNER MEMBRANE PROTEIN-RELATED"/>
    <property type="match status" value="1"/>
</dbReference>
<dbReference type="EMBL" id="JBHUGS010000003">
    <property type="protein sequence ID" value="MFD1951496.1"/>
    <property type="molecule type" value="Genomic_DNA"/>
</dbReference>
<reference evidence="6" key="1">
    <citation type="journal article" date="2019" name="Int. J. Syst. Evol. Microbiol.">
        <title>The Global Catalogue of Microorganisms (GCM) 10K type strain sequencing project: providing services to taxonomists for standard genome sequencing and annotation.</title>
        <authorList>
            <consortium name="The Broad Institute Genomics Platform"/>
            <consortium name="The Broad Institute Genome Sequencing Center for Infectious Disease"/>
            <person name="Wu L."/>
            <person name="Ma J."/>
        </authorList>
    </citation>
    <scope>NUCLEOTIDE SEQUENCE [LARGE SCALE GENOMIC DNA]</scope>
    <source>
        <strain evidence="6">CGMCC 1.12702</strain>
    </source>
</reference>
<dbReference type="SUPFAM" id="SSF52540">
    <property type="entry name" value="P-loop containing nucleoside triphosphate hydrolases"/>
    <property type="match status" value="1"/>
</dbReference>
<dbReference type="InterPro" id="IPR053156">
    <property type="entry name" value="T6SS_TssM-like"/>
</dbReference>
<feature type="domain" description="Type VI secretion system component TssM1 N-terminal" evidence="4">
    <location>
        <begin position="178"/>
        <end position="427"/>
    </location>
</feature>